<evidence type="ECO:0000256" key="1">
    <source>
        <dbReference type="ARBA" id="ARBA00022443"/>
    </source>
</evidence>
<feature type="domain" description="PDZ" evidence="4">
    <location>
        <begin position="540"/>
        <end position="634"/>
    </location>
</feature>
<reference evidence="5" key="1">
    <citation type="submission" date="2025-08" db="UniProtKB">
        <authorList>
            <consortium name="Ensembl"/>
        </authorList>
    </citation>
    <scope>IDENTIFICATION</scope>
</reference>
<feature type="compositionally biased region" description="Basic and acidic residues" evidence="3">
    <location>
        <begin position="933"/>
        <end position="953"/>
    </location>
</feature>
<dbReference type="GO" id="GO:0045211">
    <property type="term" value="C:postsynaptic membrane"/>
    <property type="evidence" value="ECO:0007669"/>
    <property type="project" value="TreeGrafter"/>
</dbReference>
<dbReference type="SUPFAM" id="SSF48403">
    <property type="entry name" value="Ankyrin repeat"/>
    <property type="match status" value="1"/>
</dbReference>
<dbReference type="SUPFAM" id="SSF50156">
    <property type="entry name" value="PDZ domain-like"/>
    <property type="match status" value="1"/>
</dbReference>
<keyword evidence="2" id="KW-0040">ANK repeat</keyword>
<feature type="repeat" description="ANK" evidence="2">
    <location>
        <begin position="271"/>
        <end position="303"/>
    </location>
</feature>
<dbReference type="Pfam" id="PF17820">
    <property type="entry name" value="PDZ_6"/>
    <property type="match status" value="1"/>
</dbReference>
<evidence type="ECO:0000259" key="4">
    <source>
        <dbReference type="PROSITE" id="PS50106"/>
    </source>
</evidence>
<dbReference type="SMART" id="SM00248">
    <property type="entry name" value="ANK"/>
    <property type="match status" value="5"/>
</dbReference>
<feature type="compositionally biased region" description="Basic and acidic residues" evidence="3">
    <location>
        <begin position="1120"/>
        <end position="1130"/>
    </location>
</feature>
<dbReference type="Gene3D" id="2.30.30.40">
    <property type="entry name" value="SH3 Domains"/>
    <property type="match status" value="1"/>
</dbReference>
<sequence>GAGERPAPLQKCLRLDPAAPVWAAKQRVLCALNHSLQDALNYGLFQPPSRGRAGKFLDEERLLQEYPPNLDTPLPYLEFRYKRRVYAQNLIDDKQFAKLHTKANLKKFMDYVQLHSTDKVARLLDKGLDPNFHDPDSGECPLSLAAQLDNATDLLKVLKNGGAHLDFRTRDGLTAVHCATRQRNAAALTTLLDLGASPDYKDSRGLTPLYHSALGGGDALCCELLLHDHAQLGTTDENGWQEIHQACRFGHVQHLEHLLFYGANMGAQNASGNTALHICALYNQESCARVLLFRGANRDVRNYNSQTAFQVAIIAGNFELAEVIKTHKDSDVVPFRETPSYAKRRRLAGPSGLASPRPLQRSASDINLKGEAQPAASPGPSLRSLPHQLLLQRLQEEKDRDRDADQESNISGPLAGRGSQSKISDPDPGPGGWRLCWCPKPPFHPPLPLGCPDHRPASASELPLPGVGVLSIGEGGFWEGTVKGRTGWFPADCVEEVQMRQHDPRPETREDRTKRLFRHYTVGSYDSLTSHSDYVIDDKVAVLQKRDHEGFGFVLRGAKAETPIEEFTPTPAFPALQYLESVDVEGVAWRAGLRTGDFLIEVNGVNVVKVGHKQVVALIRQGGNRLVMKVVSVTRKPEEDGARRRAPPPPKRAPSTTLTLRSKSMTAELEELAEMEPPCCAEKLDEMLAAAAEPTLRPDIADADSRAATVKQRPTSRRITPAEISSLFERQGLPGPEKLPGSLRKGIPRTKSVGMAGLWGCMGLGGTGLELAGWIWDRRLEERRRSTVFLSVGAIEGSAPSADLPSLQPSRSIDERLLGTGPTAGRDLLLPSPVSALKPLVSGPSLGPSGSTFIHPLTGKPLDPSSPLALALAARERALASQAPSRSPTPVHSPDADRPGPLFVDVQARDPERGSLASPAFSPRSPAWIPVPARREAEKAPREERKSPEDKKSMILSVLDTSLQRPAGLIVVHATSNGQEPSRLAGAEEERPGTPELAPAPMQSAAVAEPLPSPRAQPPGGTPADPGPGQGSSEEEPELVFAVNLPPAQLSSSDEETREELARIGLVPPPEEFANGVLLATPLAGPGPSPTTVPSPASGKPSSEPPPAPESAADSGVEEADTRSSSDPHLETTSTISTVSSMSTLSSESGELTDTHTSFADGHTFLLEKPPVPPKPKLKSPLGKGPVTFRDPLLKQSSDSELMAQQHHAASAGLASAAGPARPRYLFQRRSKLWGDPVESRGLPGPEDDKPTVISELSSRLQQLNKDTRSLGEEPVGGLGSLLDPAKKSPIAAARLFSSLGELSSISAQRSPGGPGGGASYSVRPSGRYPVAALVARPGAPARPLPSLSSSVPHRPFRCCSWGEGRQAAGPAVHPRDQPAWETIGRGGEGRALPLHRSHLPHRVSPQGGGQFGPHALGQLQQRSLPALDPKVSCPALCVCG</sequence>
<dbReference type="GO" id="GO:0030160">
    <property type="term" value="F:synaptic receptor adaptor activity"/>
    <property type="evidence" value="ECO:0007669"/>
    <property type="project" value="TreeGrafter"/>
</dbReference>
<feature type="compositionally biased region" description="Pro residues" evidence="3">
    <location>
        <begin position="1011"/>
        <end position="1021"/>
    </location>
</feature>
<dbReference type="Pfam" id="PF07653">
    <property type="entry name" value="SH3_2"/>
    <property type="match status" value="1"/>
</dbReference>
<feature type="repeat" description="ANK" evidence="2">
    <location>
        <begin position="137"/>
        <end position="170"/>
    </location>
</feature>
<feature type="region of interest" description="Disordered" evidence="3">
    <location>
        <begin position="876"/>
        <end position="955"/>
    </location>
</feature>
<dbReference type="InterPro" id="IPR051569">
    <property type="entry name" value="SHANK"/>
</dbReference>
<dbReference type="PROSITE" id="PS50106">
    <property type="entry name" value="PDZ"/>
    <property type="match status" value="1"/>
</dbReference>
<dbReference type="CDD" id="cd06746">
    <property type="entry name" value="PDZ_SHANK1_3-like"/>
    <property type="match status" value="1"/>
</dbReference>
<dbReference type="GO" id="GO:0014069">
    <property type="term" value="C:postsynaptic density"/>
    <property type="evidence" value="ECO:0007669"/>
    <property type="project" value="TreeGrafter"/>
</dbReference>
<dbReference type="Proteomes" id="UP000233200">
    <property type="component" value="Unplaced"/>
</dbReference>
<dbReference type="PANTHER" id="PTHR24135:SF4">
    <property type="entry name" value="SH3 AND MULTIPLE ANKYRIN REPEAT DOMAINS PROTEIN 3"/>
    <property type="match status" value="1"/>
</dbReference>
<feature type="region of interest" description="Disordered" evidence="3">
    <location>
        <begin position="634"/>
        <end position="658"/>
    </location>
</feature>
<dbReference type="FunFam" id="3.10.20.90:FF:000029">
    <property type="entry name" value="SH3 and multiple ankyrin repeat domains protein 1"/>
    <property type="match status" value="1"/>
</dbReference>
<dbReference type="InterPro" id="IPR036770">
    <property type="entry name" value="Ankyrin_rpt-contain_sf"/>
</dbReference>
<dbReference type="Pfam" id="PF12796">
    <property type="entry name" value="Ank_2"/>
    <property type="match status" value="2"/>
</dbReference>
<feature type="region of interest" description="Disordered" evidence="3">
    <location>
        <begin position="396"/>
        <end position="428"/>
    </location>
</feature>
<feature type="compositionally biased region" description="Polar residues" evidence="3">
    <location>
        <begin position="1255"/>
        <end position="1265"/>
    </location>
</feature>
<keyword evidence="6" id="KW-1185">Reference proteome</keyword>
<dbReference type="GO" id="GO:0043197">
    <property type="term" value="C:dendritic spine"/>
    <property type="evidence" value="ECO:0007669"/>
    <property type="project" value="TreeGrafter"/>
</dbReference>
<dbReference type="FunFam" id="1.25.40.20:FF:000048">
    <property type="entry name" value="SH3 and multiple ankyrin repeat domains protein 3"/>
    <property type="match status" value="1"/>
</dbReference>
<feature type="compositionally biased region" description="Low complexity" evidence="3">
    <location>
        <begin position="1131"/>
        <end position="1152"/>
    </location>
</feature>
<dbReference type="GeneTree" id="ENSGT00940000153561"/>
<accession>A0A2K6PPN8</accession>
<dbReference type="SMART" id="SM00228">
    <property type="entry name" value="PDZ"/>
    <property type="match status" value="1"/>
</dbReference>
<evidence type="ECO:0000313" key="6">
    <source>
        <dbReference type="Proteomes" id="UP000233200"/>
    </source>
</evidence>
<dbReference type="InterPro" id="IPR036034">
    <property type="entry name" value="PDZ_sf"/>
</dbReference>
<feature type="compositionally biased region" description="Low complexity" evidence="3">
    <location>
        <begin position="1204"/>
        <end position="1220"/>
    </location>
</feature>
<reference evidence="5" key="2">
    <citation type="submission" date="2025-09" db="UniProtKB">
        <authorList>
            <consortium name="Ensembl"/>
        </authorList>
    </citation>
    <scope>IDENTIFICATION</scope>
</reference>
<dbReference type="InterPro" id="IPR001478">
    <property type="entry name" value="PDZ"/>
</dbReference>
<dbReference type="SUPFAM" id="SSF50044">
    <property type="entry name" value="SH3-domain"/>
    <property type="match status" value="1"/>
</dbReference>
<feature type="repeat" description="ANK" evidence="2">
    <location>
        <begin position="171"/>
        <end position="203"/>
    </location>
</feature>
<dbReference type="PANTHER" id="PTHR24135">
    <property type="entry name" value="SH3 AND MULTIPLE ANKYRIN REPEAT DOMAINS PROTEIN"/>
    <property type="match status" value="1"/>
</dbReference>
<gene>
    <name evidence="5" type="primary">SHANK3</name>
</gene>
<dbReference type="Ensembl" id="ENSRROT00000042663.1">
    <property type="protein sequence ID" value="ENSRROP00000018503.1"/>
    <property type="gene ID" value="ENSRROG00000033281.1"/>
</dbReference>
<evidence type="ECO:0000256" key="3">
    <source>
        <dbReference type="SAM" id="MobiDB-lite"/>
    </source>
</evidence>
<dbReference type="PROSITE" id="PS50088">
    <property type="entry name" value="ANK_REPEAT"/>
    <property type="match status" value="4"/>
</dbReference>
<feature type="region of interest" description="Disordered" evidence="3">
    <location>
        <begin position="974"/>
        <end position="1220"/>
    </location>
</feature>
<dbReference type="InterPro" id="IPR036028">
    <property type="entry name" value="SH3-like_dom_sf"/>
</dbReference>
<feature type="region of interest" description="Disordered" evidence="3">
    <location>
        <begin position="1235"/>
        <end position="1284"/>
    </location>
</feature>
<dbReference type="Gene3D" id="2.30.42.10">
    <property type="match status" value="1"/>
</dbReference>
<dbReference type="InterPro" id="IPR001452">
    <property type="entry name" value="SH3_domain"/>
</dbReference>
<dbReference type="InterPro" id="IPR041489">
    <property type="entry name" value="PDZ_6"/>
</dbReference>
<keyword evidence="1" id="KW-0728">SH3 domain</keyword>
<feature type="repeat" description="ANK" evidence="2">
    <location>
        <begin position="238"/>
        <end position="270"/>
    </location>
</feature>
<protein>
    <submittedName>
        <fullName evidence="5">SH3 and multiple ankyrin repeat domains 3</fullName>
    </submittedName>
</protein>
<dbReference type="GO" id="GO:0035176">
    <property type="term" value="P:social behavior"/>
    <property type="evidence" value="ECO:0007669"/>
    <property type="project" value="UniProtKB-ARBA"/>
</dbReference>
<dbReference type="FunFam" id="1.25.40.20:FF:000064">
    <property type="entry name" value="SH3 and multiple ankyrin repeat domains protein 3"/>
    <property type="match status" value="1"/>
</dbReference>
<dbReference type="GO" id="GO:0071625">
    <property type="term" value="P:vocalization behavior"/>
    <property type="evidence" value="ECO:0007669"/>
    <property type="project" value="UniProtKB-ARBA"/>
</dbReference>
<evidence type="ECO:0000256" key="2">
    <source>
        <dbReference type="PROSITE-ProRule" id="PRU00023"/>
    </source>
</evidence>
<dbReference type="FunFam" id="2.30.42.10:FF:000018">
    <property type="entry name" value="SH3 and multiple ankyrin repeat domains protein 2"/>
    <property type="match status" value="1"/>
</dbReference>
<organism evidence="5 6">
    <name type="scientific">Rhinopithecus roxellana</name>
    <name type="common">Golden snub-nosed monkey</name>
    <name type="synonym">Pygathrix roxellana</name>
    <dbReference type="NCBI Taxonomy" id="61622"/>
    <lineage>
        <taxon>Eukaryota</taxon>
        <taxon>Metazoa</taxon>
        <taxon>Chordata</taxon>
        <taxon>Craniata</taxon>
        <taxon>Vertebrata</taxon>
        <taxon>Euteleostomi</taxon>
        <taxon>Mammalia</taxon>
        <taxon>Eutheria</taxon>
        <taxon>Euarchontoglires</taxon>
        <taxon>Primates</taxon>
        <taxon>Haplorrhini</taxon>
        <taxon>Catarrhini</taxon>
        <taxon>Cercopithecidae</taxon>
        <taxon>Colobinae</taxon>
        <taxon>Rhinopithecus</taxon>
    </lineage>
</organism>
<dbReference type="PROSITE" id="PS50297">
    <property type="entry name" value="ANK_REP_REGION"/>
    <property type="match status" value="2"/>
</dbReference>
<name>A0A2K6PPN8_RHIRO</name>
<dbReference type="Gene3D" id="3.10.20.90">
    <property type="entry name" value="Phosphatidylinositol 3-kinase Catalytic Subunit, Chain A, domain 1"/>
    <property type="match status" value="1"/>
</dbReference>
<dbReference type="Gene3D" id="1.25.40.20">
    <property type="entry name" value="Ankyrin repeat-containing domain"/>
    <property type="match status" value="2"/>
</dbReference>
<proteinExistence type="predicted"/>
<dbReference type="GO" id="GO:0050890">
    <property type="term" value="P:cognition"/>
    <property type="evidence" value="ECO:0007669"/>
    <property type="project" value="UniProtKB-ARBA"/>
</dbReference>
<evidence type="ECO:0000313" key="5">
    <source>
        <dbReference type="Ensembl" id="ENSRROP00000018503.1"/>
    </source>
</evidence>
<feature type="compositionally biased region" description="Basic and acidic residues" evidence="3">
    <location>
        <begin position="396"/>
        <end position="405"/>
    </location>
</feature>
<dbReference type="GO" id="GO:0035255">
    <property type="term" value="F:ionotropic glutamate receptor binding"/>
    <property type="evidence" value="ECO:0007669"/>
    <property type="project" value="TreeGrafter"/>
</dbReference>
<dbReference type="InterPro" id="IPR002110">
    <property type="entry name" value="Ankyrin_rpt"/>
</dbReference>